<feature type="compositionally biased region" description="Basic residues" evidence="1">
    <location>
        <begin position="266"/>
        <end position="275"/>
    </location>
</feature>
<feature type="compositionally biased region" description="Basic residues" evidence="1">
    <location>
        <begin position="291"/>
        <end position="311"/>
    </location>
</feature>
<protein>
    <submittedName>
        <fullName evidence="2">Uncharacterized protein</fullName>
    </submittedName>
</protein>
<organism evidence="2 3">
    <name type="scientific">Tilletia caries</name>
    <name type="common">wheat bunt fungus</name>
    <dbReference type="NCBI Taxonomy" id="13290"/>
    <lineage>
        <taxon>Eukaryota</taxon>
        <taxon>Fungi</taxon>
        <taxon>Dikarya</taxon>
        <taxon>Basidiomycota</taxon>
        <taxon>Ustilaginomycotina</taxon>
        <taxon>Exobasidiomycetes</taxon>
        <taxon>Tilletiales</taxon>
        <taxon>Tilletiaceae</taxon>
        <taxon>Tilletia</taxon>
    </lineage>
</organism>
<accession>A0ABN7IKV7</accession>
<feature type="non-terminal residue" evidence="2">
    <location>
        <position position="1"/>
    </location>
</feature>
<feature type="compositionally biased region" description="Polar residues" evidence="1">
    <location>
        <begin position="547"/>
        <end position="558"/>
    </location>
</feature>
<dbReference type="PANTHER" id="PTHR23184:SF9">
    <property type="entry name" value="TETRATRICOPEPTIDE REPEAT PROTEIN 14"/>
    <property type="match status" value="1"/>
</dbReference>
<dbReference type="InterPro" id="IPR039190">
    <property type="entry name" value="TTC14"/>
</dbReference>
<reference evidence="2" key="1">
    <citation type="submission" date="2020-10" db="EMBL/GenBank/DDBJ databases">
        <authorList>
            <person name="Sedaghatjoo S."/>
        </authorList>
    </citation>
    <scope>NUCLEOTIDE SEQUENCE</scope>
    <source>
        <strain evidence="2">AZH3</strain>
    </source>
</reference>
<gene>
    <name evidence="2" type="ORF">JKIAZH3_G7853</name>
</gene>
<name>A0ABN7IKV7_9BASI</name>
<feature type="compositionally biased region" description="Low complexity" evidence="1">
    <location>
        <begin position="509"/>
        <end position="540"/>
    </location>
</feature>
<feature type="compositionally biased region" description="Polar residues" evidence="1">
    <location>
        <begin position="8"/>
        <end position="21"/>
    </location>
</feature>
<proteinExistence type="predicted"/>
<feature type="region of interest" description="Disordered" evidence="1">
    <location>
        <begin position="504"/>
        <end position="558"/>
    </location>
</feature>
<evidence type="ECO:0000256" key="1">
    <source>
        <dbReference type="SAM" id="MobiDB-lite"/>
    </source>
</evidence>
<dbReference type="PANTHER" id="PTHR23184">
    <property type="entry name" value="TETRATRICOPEPTIDE REPEAT PROTEIN 14"/>
    <property type="match status" value="1"/>
</dbReference>
<feature type="compositionally biased region" description="Low complexity" evidence="1">
    <location>
        <begin position="140"/>
        <end position="163"/>
    </location>
</feature>
<feature type="region of interest" description="Disordered" evidence="1">
    <location>
        <begin position="131"/>
        <end position="311"/>
    </location>
</feature>
<dbReference type="EMBL" id="CAJHJG010001013">
    <property type="protein sequence ID" value="CAD6908141.1"/>
    <property type="molecule type" value="Genomic_DNA"/>
</dbReference>
<feature type="compositionally biased region" description="Low complexity" evidence="1">
    <location>
        <begin position="242"/>
        <end position="262"/>
    </location>
</feature>
<dbReference type="Proteomes" id="UP000836402">
    <property type="component" value="Unassembled WGS sequence"/>
</dbReference>
<comment type="caution">
    <text evidence="2">The sequence shown here is derived from an EMBL/GenBank/DDBJ whole genome shotgun (WGS) entry which is preliminary data.</text>
</comment>
<sequence>TPGYPTRFSPSSGDTTSTNAPPDSAPMSAGGQGSQPAHPPSSNFGNVISAEKREAYEALTTNRKEWLKELEPTFDKASRAEATEMAYSILLAGEDDPKHALTLAIEQINERRALKHALGRELFVSSEPDLQFHPINRSNAGPAAGQLPAAGQQQAPQPPAQQQELPVAGEIQKEIEKAADLPAQPKDKGKGKRSASDSDSAGEKGALKSKKKKAKKARHSKKKERTQSSSDRSDSEADSDSDSSSSPSSSSPSSDSSSSTSESGKKNRRKSKKKKDSSTDSDSSSDSEAGKKKKRRRKQRKVQWQKGKVNRSRYGSLRVSDKIAAKVQKSKYVDMWWFTEEARAMNSGDRPVTKRWSMEGSTLTSTDNIKPGGFKHDHELDPQDFDLASDLWVDCQEAEGVEPKTVKAWRKLKKLIKEHEDWRTKTGNGNKALQMLHQFQRQSFATETRQEKAKKRAIKEKYSGSRRKAELRKLLKFDPAEWPTDEYARICKDLDNMRISRLENQTFRSGGNTNNNSSSSNPNNKSSSSGNKQTQNQSGSARPPQAQPSAKASGSSNPMRWHCARCGLKASHDPLRCKAEFLAIDSTTPTFCINDSNGRLVKRNGGERVCPNYNTKGCTFAACFGKHYCSLCGKSQCTAQRCSHAASPSTPGPSAQR</sequence>
<feature type="region of interest" description="Disordered" evidence="1">
    <location>
        <begin position="441"/>
        <end position="465"/>
    </location>
</feature>
<feature type="region of interest" description="Disordered" evidence="1">
    <location>
        <begin position="1"/>
        <end position="49"/>
    </location>
</feature>
<feature type="compositionally biased region" description="Basic residues" evidence="1">
    <location>
        <begin position="207"/>
        <end position="224"/>
    </location>
</feature>
<keyword evidence="3" id="KW-1185">Reference proteome</keyword>
<evidence type="ECO:0000313" key="2">
    <source>
        <dbReference type="EMBL" id="CAD6908141.1"/>
    </source>
</evidence>
<evidence type="ECO:0000313" key="3">
    <source>
        <dbReference type="Proteomes" id="UP000836402"/>
    </source>
</evidence>